<comment type="similarity">
    <text evidence="4">Belongs to the SIMIBI class G3E GTPase family. ZNG1 subfamily.</text>
</comment>
<evidence type="ECO:0000256" key="1">
    <source>
        <dbReference type="ARBA" id="ARBA00022741"/>
    </source>
</evidence>
<dbReference type="CDD" id="cd03112">
    <property type="entry name" value="CobW-like"/>
    <property type="match status" value="1"/>
</dbReference>
<dbReference type="PANTHER" id="PTHR43603">
    <property type="entry name" value="COBW DOMAIN-CONTAINING PROTEIN DDB_G0274527"/>
    <property type="match status" value="1"/>
</dbReference>
<comment type="function">
    <text evidence="5">Zinc chaperone that directly transfers zinc cofactor to target proteins, thereby activating them. Zinc is transferred from the CXCC motif in the GTPase domain to the zinc binding site in target proteins in a process requiring GTP hydrolysis.</text>
</comment>
<dbReference type="InterPro" id="IPR051927">
    <property type="entry name" value="Zn_Chap_cDPG_Synth"/>
</dbReference>
<dbReference type="EMBL" id="BMKW01000007">
    <property type="protein sequence ID" value="GGJ20041.1"/>
    <property type="molecule type" value="Genomic_DNA"/>
</dbReference>
<evidence type="ECO:0000256" key="2">
    <source>
        <dbReference type="ARBA" id="ARBA00022801"/>
    </source>
</evidence>
<sequence length="404" mass="43635">MPSNDDPRGRLPVTVLSGFLGAGKTTVLRHLLEHAGGRRLAVLVNDMAEANIDAALLDADGSIGRGRDGVVELSNGCICCTLREELVVEIAALARRGAFDALLIESTGISEPMPVAAGFDLPLASGGALADVARLDTMVTVVDAFAFLHDYCSRDSLADRGLASGTEDARHIVDLLADQVEFADVILLNKTDLLPAEALRRLTELLRALNPLAAIHPCINGQVAPEAVIGTGRFDPVRARMAAGWRRALSGEHVPESEEFGIASFVWRARRPLHPGRAAAFLRAPLPGVIRAKGVVWLASQHDWASQWHLAGGQRRLTPAGPWWAARPREHWPRDDAWRDWARAQWQEPWGDRRQEIAFIGQAMPQGSIIAALDRCLLTDAEMQGGPAGWLGLADPFAAPHAAQ</sequence>
<dbReference type="InterPro" id="IPR036627">
    <property type="entry name" value="CobW-likC_sf"/>
</dbReference>
<dbReference type="SUPFAM" id="SSF52540">
    <property type="entry name" value="P-loop containing nucleoside triphosphate hydrolases"/>
    <property type="match status" value="1"/>
</dbReference>
<dbReference type="InterPro" id="IPR011629">
    <property type="entry name" value="CobW-like_C"/>
</dbReference>
<evidence type="ECO:0000256" key="5">
    <source>
        <dbReference type="ARBA" id="ARBA00045658"/>
    </source>
</evidence>
<evidence type="ECO:0000256" key="4">
    <source>
        <dbReference type="ARBA" id="ARBA00034320"/>
    </source>
</evidence>
<keyword evidence="3" id="KW-0143">Chaperone</keyword>
<dbReference type="Pfam" id="PF02492">
    <property type="entry name" value="cobW"/>
    <property type="match status" value="1"/>
</dbReference>
<keyword evidence="1" id="KW-0547">Nucleotide-binding</keyword>
<dbReference type="AlphaFoldDB" id="A0A917NR11"/>
<dbReference type="Gene3D" id="3.30.1220.10">
    <property type="entry name" value="CobW-like, C-terminal domain"/>
    <property type="match status" value="1"/>
</dbReference>
<keyword evidence="2" id="KW-0378">Hydrolase</keyword>
<reference evidence="8" key="2">
    <citation type="submission" date="2020-09" db="EMBL/GenBank/DDBJ databases">
        <authorList>
            <person name="Sun Q."/>
            <person name="Zhou Y."/>
        </authorList>
    </citation>
    <scope>NUCLEOTIDE SEQUENCE</scope>
    <source>
        <strain evidence="8">CGMCC 1.3617</strain>
    </source>
</reference>
<dbReference type="RefSeq" id="WP_188967813.1">
    <property type="nucleotide sequence ID" value="NZ_BMKW01000007.1"/>
</dbReference>
<evidence type="ECO:0000256" key="6">
    <source>
        <dbReference type="ARBA" id="ARBA00049117"/>
    </source>
</evidence>
<proteinExistence type="inferred from homology"/>
<evidence type="ECO:0000256" key="3">
    <source>
        <dbReference type="ARBA" id="ARBA00023186"/>
    </source>
</evidence>
<dbReference type="SMART" id="SM00833">
    <property type="entry name" value="CobW_C"/>
    <property type="match status" value="1"/>
</dbReference>
<gene>
    <name evidence="8" type="ORF">GCM10011320_29160</name>
</gene>
<dbReference type="PANTHER" id="PTHR43603:SF1">
    <property type="entry name" value="ZINC-REGULATED GTPASE METALLOPROTEIN ACTIVATOR 1"/>
    <property type="match status" value="1"/>
</dbReference>
<dbReference type="Gene3D" id="3.40.50.300">
    <property type="entry name" value="P-loop containing nucleotide triphosphate hydrolases"/>
    <property type="match status" value="1"/>
</dbReference>
<name>A0A917NR11_9PROT</name>
<comment type="catalytic activity">
    <reaction evidence="6">
        <text>GTP + H2O = GDP + phosphate + H(+)</text>
        <dbReference type="Rhea" id="RHEA:19669"/>
        <dbReference type="ChEBI" id="CHEBI:15377"/>
        <dbReference type="ChEBI" id="CHEBI:15378"/>
        <dbReference type="ChEBI" id="CHEBI:37565"/>
        <dbReference type="ChEBI" id="CHEBI:43474"/>
        <dbReference type="ChEBI" id="CHEBI:58189"/>
    </reaction>
    <physiologicalReaction direction="left-to-right" evidence="6">
        <dbReference type="Rhea" id="RHEA:19670"/>
    </physiologicalReaction>
</comment>
<dbReference type="GO" id="GO:0016787">
    <property type="term" value="F:hydrolase activity"/>
    <property type="evidence" value="ECO:0007669"/>
    <property type="project" value="UniProtKB-KW"/>
</dbReference>
<feature type="domain" description="CobW C-terminal" evidence="7">
    <location>
        <begin position="262"/>
        <end position="377"/>
    </location>
</feature>
<dbReference type="GO" id="GO:0000166">
    <property type="term" value="F:nucleotide binding"/>
    <property type="evidence" value="ECO:0007669"/>
    <property type="project" value="UniProtKB-KW"/>
</dbReference>
<accession>A0A917NR11</accession>
<evidence type="ECO:0000259" key="7">
    <source>
        <dbReference type="SMART" id="SM00833"/>
    </source>
</evidence>
<dbReference type="Proteomes" id="UP000661507">
    <property type="component" value="Unassembled WGS sequence"/>
</dbReference>
<dbReference type="Pfam" id="PF07683">
    <property type="entry name" value="CobW_C"/>
    <property type="match status" value="1"/>
</dbReference>
<keyword evidence="9" id="KW-1185">Reference proteome</keyword>
<comment type="caution">
    <text evidence="8">The sequence shown here is derived from an EMBL/GenBank/DDBJ whole genome shotgun (WGS) entry which is preliminary data.</text>
</comment>
<dbReference type="InterPro" id="IPR027417">
    <property type="entry name" value="P-loop_NTPase"/>
</dbReference>
<protein>
    <submittedName>
        <fullName evidence="8">GTP-binding protein</fullName>
    </submittedName>
</protein>
<organism evidence="8 9">
    <name type="scientific">Neoroseomonas lacus</name>
    <dbReference type="NCBI Taxonomy" id="287609"/>
    <lineage>
        <taxon>Bacteria</taxon>
        <taxon>Pseudomonadati</taxon>
        <taxon>Pseudomonadota</taxon>
        <taxon>Alphaproteobacteria</taxon>
        <taxon>Acetobacterales</taxon>
        <taxon>Acetobacteraceae</taxon>
        <taxon>Neoroseomonas</taxon>
    </lineage>
</organism>
<evidence type="ECO:0000313" key="8">
    <source>
        <dbReference type="EMBL" id="GGJ20041.1"/>
    </source>
</evidence>
<evidence type="ECO:0000313" key="9">
    <source>
        <dbReference type="Proteomes" id="UP000661507"/>
    </source>
</evidence>
<dbReference type="InterPro" id="IPR003495">
    <property type="entry name" value="CobW/HypB/UreG_nucleotide-bd"/>
</dbReference>
<reference evidence="8" key="1">
    <citation type="journal article" date="2014" name="Int. J. Syst. Evol. Microbiol.">
        <title>Complete genome sequence of Corynebacterium casei LMG S-19264T (=DSM 44701T), isolated from a smear-ripened cheese.</title>
        <authorList>
            <consortium name="US DOE Joint Genome Institute (JGI-PGF)"/>
            <person name="Walter F."/>
            <person name="Albersmeier A."/>
            <person name="Kalinowski J."/>
            <person name="Ruckert C."/>
        </authorList>
    </citation>
    <scope>NUCLEOTIDE SEQUENCE</scope>
    <source>
        <strain evidence="8">CGMCC 1.3617</strain>
    </source>
</reference>